<dbReference type="Gene3D" id="2.30.30.100">
    <property type="match status" value="1"/>
</dbReference>
<dbReference type="NCBIfam" id="TIGR00121">
    <property type="entry name" value="birA_ligase"/>
    <property type="match status" value="1"/>
</dbReference>
<comment type="catalytic activity">
    <reaction evidence="4">
        <text>biotin + L-lysyl-[protein] + ATP = N(6)-biotinyl-L-lysyl-[protein] + AMP + diphosphate + H(+)</text>
        <dbReference type="Rhea" id="RHEA:11756"/>
        <dbReference type="Rhea" id="RHEA-COMP:9752"/>
        <dbReference type="Rhea" id="RHEA-COMP:10505"/>
        <dbReference type="ChEBI" id="CHEBI:15378"/>
        <dbReference type="ChEBI" id="CHEBI:29969"/>
        <dbReference type="ChEBI" id="CHEBI:30616"/>
        <dbReference type="ChEBI" id="CHEBI:33019"/>
        <dbReference type="ChEBI" id="CHEBI:57586"/>
        <dbReference type="ChEBI" id="CHEBI:83144"/>
        <dbReference type="ChEBI" id="CHEBI:456215"/>
        <dbReference type="EC" id="6.3.4.15"/>
    </reaction>
</comment>
<dbReference type="GO" id="GO:0004077">
    <property type="term" value="F:biotin--[biotin carboxyl-carrier protein] ligase activity"/>
    <property type="evidence" value="ECO:0007669"/>
    <property type="project" value="UniProtKB-EC"/>
</dbReference>
<dbReference type="CDD" id="cd16442">
    <property type="entry name" value="BPL"/>
    <property type="match status" value="1"/>
</dbReference>
<dbReference type="InterPro" id="IPR004143">
    <property type="entry name" value="BPL_LPL_catalytic"/>
</dbReference>
<proteinExistence type="predicted"/>
<reference evidence="6 7" key="1">
    <citation type="submission" date="2019-08" db="EMBL/GenBank/DDBJ databases">
        <title>Complete genome sequence of Thermosulfurimonas marina SU872T, an anaerobic thermophilic chemolithoautotrophic bacterium isolated from a shallow marine hydrothermal vent.</title>
        <authorList>
            <person name="Allioux M."/>
            <person name="Jebbar M."/>
            <person name="Slobodkina G."/>
            <person name="Slobodkin A."/>
            <person name="Moalic Y."/>
            <person name="Frolova A."/>
            <person name="Shao Z."/>
            <person name="Alain K."/>
        </authorList>
    </citation>
    <scope>NUCLEOTIDE SEQUENCE [LARGE SCALE GENOMIC DNA]</scope>
    <source>
        <strain evidence="6 7">SU872</strain>
    </source>
</reference>
<dbReference type="PROSITE" id="PS51733">
    <property type="entry name" value="BPL_LPL_CATALYTIC"/>
    <property type="match status" value="1"/>
</dbReference>
<keyword evidence="1 6" id="KW-0436">Ligase</keyword>
<evidence type="ECO:0000256" key="1">
    <source>
        <dbReference type="ARBA" id="ARBA00022598"/>
    </source>
</evidence>
<dbReference type="EMBL" id="CP042909">
    <property type="protein sequence ID" value="QJA05643.1"/>
    <property type="molecule type" value="Genomic_DNA"/>
</dbReference>
<dbReference type="Gene3D" id="3.30.930.10">
    <property type="entry name" value="Bira Bifunctional Protein, Domain 2"/>
    <property type="match status" value="1"/>
</dbReference>
<evidence type="ECO:0000313" key="7">
    <source>
        <dbReference type="Proteomes" id="UP000501253"/>
    </source>
</evidence>
<feature type="domain" description="BPL/LPL catalytic" evidence="5">
    <location>
        <begin position="1"/>
        <end position="172"/>
    </location>
</feature>
<evidence type="ECO:0000256" key="2">
    <source>
        <dbReference type="ARBA" id="ARBA00023267"/>
    </source>
</evidence>
<dbReference type="InterPro" id="IPR003142">
    <property type="entry name" value="BPL_C"/>
</dbReference>
<dbReference type="RefSeq" id="WP_168719005.1">
    <property type="nucleotide sequence ID" value="NZ_CP042909.1"/>
</dbReference>
<dbReference type="InterPro" id="IPR045864">
    <property type="entry name" value="aa-tRNA-synth_II/BPL/LPL"/>
</dbReference>
<evidence type="ECO:0000313" key="6">
    <source>
        <dbReference type="EMBL" id="QJA05643.1"/>
    </source>
</evidence>
<keyword evidence="2" id="KW-0092">Biotin</keyword>
<dbReference type="SUPFAM" id="SSF55681">
    <property type="entry name" value="Class II aaRS and biotin synthetases"/>
    <property type="match status" value="1"/>
</dbReference>
<protein>
    <recommendedName>
        <fullName evidence="3">biotin--[biotin carboxyl-carrier protein] ligase</fullName>
        <ecNumber evidence="3">6.3.4.15</ecNumber>
    </recommendedName>
</protein>
<dbReference type="PANTHER" id="PTHR12835:SF5">
    <property type="entry name" value="BIOTIN--PROTEIN LIGASE"/>
    <property type="match status" value="1"/>
</dbReference>
<dbReference type="GO" id="GO:0005737">
    <property type="term" value="C:cytoplasm"/>
    <property type="evidence" value="ECO:0007669"/>
    <property type="project" value="TreeGrafter"/>
</dbReference>
<dbReference type="Pfam" id="PF02237">
    <property type="entry name" value="BPL_C"/>
    <property type="match status" value="1"/>
</dbReference>
<dbReference type="AlphaFoldDB" id="A0A6H1WR26"/>
<dbReference type="KEGG" id="tmai:FVE67_01990"/>
<dbReference type="InterPro" id="IPR004408">
    <property type="entry name" value="Biotin_CoA_COase_ligase"/>
</dbReference>
<name>A0A6H1WR26_9BACT</name>
<dbReference type="Pfam" id="PF03099">
    <property type="entry name" value="BPL_LplA_LipB"/>
    <property type="match status" value="1"/>
</dbReference>
<keyword evidence="7" id="KW-1185">Reference proteome</keyword>
<evidence type="ECO:0000256" key="3">
    <source>
        <dbReference type="ARBA" id="ARBA00024227"/>
    </source>
</evidence>
<sequence>MSKIFWYEVLESTQEEARRLAEAGEKGVVVARRQTAGRGRRGRPWLSPEGGLYATFILPGEELAFPPELLPLAAGVAVVKALKALYGISLGLKWPNDVLYQGRKLCGLLVESLFREGHPVCFLVGVGINLNRPVPEAPQAVSLGEILGREVPLEEVLSGLMAAFKEVGHLKPEEVLSSWRAFSETLGRRVRILHPEGSLEGIALEVSPYGNLILKTEEGLREVAFGDCIHLRPAG</sequence>
<dbReference type="Proteomes" id="UP000501253">
    <property type="component" value="Chromosome"/>
</dbReference>
<gene>
    <name evidence="6" type="ORF">FVE67_01990</name>
</gene>
<evidence type="ECO:0000256" key="4">
    <source>
        <dbReference type="ARBA" id="ARBA00047846"/>
    </source>
</evidence>
<dbReference type="PANTHER" id="PTHR12835">
    <property type="entry name" value="BIOTIN PROTEIN LIGASE"/>
    <property type="match status" value="1"/>
</dbReference>
<evidence type="ECO:0000259" key="5">
    <source>
        <dbReference type="PROSITE" id="PS51733"/>
    </source>
</evidence>
<accession>A0A6H1WR26</accession>
<dbReference type="EC" id="6.3.4.15" evidence="3"/>
<organism evidence="6 7">
    <name type="scientific">Thermosulfurimonas marina</name>
    <dbReference type="NCBI Taxonomy" id="2047767"/>
    <lineage>
        <taxon>Bacteria</taxon>
        <taxon>Pseudomonadati</taxon>
        <taxon>Thermodesulfobacteriota</taxon>
        <taxon>Thermodesulfobacteria</taxon>
        <taxon>Thermodesulfobacteriales</taxon>
        <taxon>Thermodesulfobacteriaceae</taxon>
        <taxon>Thermosulfurimonas</taxon>
    </lineage>
</organism>